<protein>
    <recommendedName>
        <fullName evidence="2">Cytochrome bc1 complex Rieske iron-sulfur subunit</fullName>
    </recommendedName>
    <alternativeName>
        <fullName evidence="8">Cytochrome bc1 reductase complex subunit QcrA</fullName>
    </alternativeName>
</protein>
<dbReference type="Gene3D" id="2.102.10.10">
    <property type="entry name" value="Rieske [2Fe-2S] iron-sulphur domain"/>
    <property type="match status" value="1"/>
</dbReference>
<keyword evidence="3" id="KW-0001">2Fe-2S</keyword>
<evidence type="ECO:0000256" key="9">
    <source>
        <dbReference type="ARBA" id="ARBA00034078"/>
    </source>
</evidence>
<dbReference type="PANTHER" id="PTHR10134">
    <property type="entry name" value="CYTOCHROME B-C1 COMPLEX SUBUNIT RIESKE, MITOCHONDRIAL"/>
    <property type="match status" value="1"/>
</dbReference>
<dbReference type="InterPro" id="IPR014349">
    <property type="entry name" value="Rieske_Fe-S_prot"/>
</dbReference>
<keyword evidence="12" id="KW-1185">Reference proteome</keyword>
<evidence type="ECO:0000256" key="2">
    <source>
        <dbReference type="ARBA" id="ARBA00015816"/>
    </source>
</evidence>
<evidence type="ECO:0000313" key="12">
    <source>
        <dbReference type="Proteomes" id="UP001049518"/>
    </source>
</evidence>
<name>A0ABX8QMV2_9ACTN</name>
<gene>
    <name evidence="11" type="ORF">AGRA3207_000651</name>
</gene>
<dbReference type="InterPro" id="IPR036922">
    <property type="entry name" value="Rieske_2Fe-2S_sf"/>
</dbReference>
<comment type="function">
    <text evidence="1">Iron-sulfur subunit of the cytochrome bc1 complex, an essential component of the respiratory electron transport chain required for ATP synthesis. The bc1 complex catalyzes the oxidation of menaquinol and the reduction of cytochrome c in the respiratory chain. The bc1 complex operates through a Q-cycle mechanism that couples electron transfer to generation of the proton gradient that drives ATP synthesis.</text>
</comment>
<comment type="cofactor">
    <cofactor evidence="9">
        <name>[2Fe-2S] cluster</name>
        <dbReference type="ChEBI" id="CHEBI:190135"/>
    </cofactor>
</comment>
<feature type="domain" description="Rieske" evidence="10">
    <location>
        <begin position="46"/>
        <end position="138"/>
    </location>
</feature>
<evidence type="ECO:0000256" key="3">
    <source>
        <dbReference type="ARBA" id="ARBA00022714"/>
    </source>
</evidence>
<dbReference type="EMBL" id="CP059572">
    <property type="protein sequence ID" value="QXJ20023.1"/>
    <property type="molecule type" value="Genomic_DNA"/>
</dbReference>
<evidence type="ECO:0000256" key="8">
    <source>
        <dbReference type="ARBA" id="ARBA00029586"/>
    </source>
</evidence>
<sequence length="139" mass="13768">MTDEVTPGAGPGIGRRAALCCAGTAGVMLLAGCGGDDGEPKDLSGKEVAKTADIPVGGGKVYPDTKVVVTQPSQGSFKAFTAVCPHQGCTVGTVSGGLIKCPCHGSEFAIADGAVRHGPAESGLKEYPVRTEGGGIVIL</sequence>
<evidence type="ECO:0000256" key="6">
    <source>
        <dbReference type="ARBA" id="ARBA00023014"/>
    </source>
</evidence>
<evidence type="ECO:0000259" key="10">
    <source>
        <dbReference type="PROSITE" id="PS51296"/>
    </source>
</evidence>
<accession>A0ABX8QMV2</accession>
<dbReference type="Pfam" id="PF00355">
    <property type="entry name" value="Rieske"/>
    <property type="match status" value="1"/>
</dbReference>
<dbReference type="InterPro" id="IPR017941">
    <property type="entry name" value="Rieske_2Fe-2S"/>
</dbReference>
<dbReference type="InterPro" id="IPR005805">
    <property type="entry name" value="Rieske_Fe-S_prot_C"/>
</dbReference>
<keyword evidence="7" id="KW-1015">Disulfide bond</keyword>
<keyword evidence="5" id="KW-0408">Iron</keyword>
<keyword evidence="4" id="KW-0479">Metal-binding</keyword>
<proteinExistence type="predicted"/>
<dbReference type="RefSeq" id="WP_231333068.1">
    <property type="nucleotide sequence ID" value="NZ_CP059572.1"/>
</dbReference>
<evidence type="ECO:0000256" key="7">
    <source>
        <dbReference type="ARBA" id="ARBA00023157"/>
    </source>
</evidence>
<keyword evidence="6" id="KW-0411">Iron-sulfur</keyword>
<dbReference type="PRINTS" id="PR00162">
    <property type="entry name" value="RIESKE"/>
</dbReference>
<evidence type="ECO:0000256" key="4">
    <source>
        <dbReference type="ARBA" id="ARBA00022723"/>
    </source>
</evidence>
<evidence type="ECO:0000256" key="1">
    <source>
        <dbReference type="ARBA" id="ARBA00002494"/>
    </source>
</evidence>
<dbReference type="Proteomes" id="UP001049518">
    <property type="component" value="Chromosome"/>
</dbReference>
<dbReference type="PROSITE" id="PS51296">
    <property type="entry name" value="RIESKE"/>
    <property type="match status" value="1"/>
</dbReference>
<evidence type="ECO:0000313" key="11">
    <source>
        <dbReference type="EMBL" id="QXJ20023.1"/>
    </source>
</evidence>
<evidence type="ECO:0000256" key="5">
    <source>
        <dbReference type="ARBA" id="ARBA00023004"/>
    </source>
</evidence>
<reference evidence="11" key="1">
    <citation type="submission" date="2020-07" db="EMBL/GenBank/DDBJ databases">
        <authorList>
            <person name="Tarantini F.S."/>
            <person name="Hong K.W."/>
            <person name="Chan K.G."/>
        </authorList>
    </citation>
    <scope>NUCLEOTIDE SEQUENCE</scope>
    <source>
        <strain evidence="11">32-07</strain>
    </source>
</reference>
<dbReference type="SUPFAM" id="SSF50022">
    <property type="entry name" value="ISP domain"/>
    <property type="match status" value="1"/>
</dbReference>
<dbReference type="CDD" id="cd03467">
    <property type="entry name" value="Rieske"/>
    <property type="match status" value="1"/>
</dbReference>
<organism evidence="11 12">
    <name type="scientific">Actinomadura graeca</name>
    <dbReference type="NCBI Taxonomy" id="2750812"/>
    <lineage>
        <taxon>Bacteria</taxon>
        <taxon>Bacillati</taxon>
        <taxon>Actinomycetota</taxon>
        <taxon>Actinomycetes</taxon>
        <taxon>Streptosporangiales</taxon>
        <taxon>Thermomonosporaceae</taxon>
        <taxon>Actinomadura</taxon>
    </lineage>
</organism>